<evidence type="ECO:0000313" key="2">
    <source>
        <dbReference type="WBParaSite" id="Hba_16948"/>
    </source>
</evidence>
<dbReference type="Proteomes" id="UP000095283">
    <property type="component" value="Unplaced"/>
</dbReference>
<evidence type="ECO:0000313" key="1">
    <source>
        <dbReference type="Proteomes" id="UP000095283"/>
    </source>
</evidence>
<dbReference type="WBParaSite" id="Hba_16948">
    <property type="protein sequence ID" value="Hba_16948"/>
    <property type="gene ID" value="Hba_16948"/>
</dbReference>
<accession>A0A1I7XHF7</accession>
<reference evidence="2" key="1">
    <citation type="submission" date="2016-11" db="UniProtKB">
        <authorList>
            <consortium name="WormBaseParasite"/>
        </authorList>
    </citation>
    <scope>IDENTIFICATION</scope>
</reference>
<name>A0A1I7XHF7_HETBA</name>
<dbReference type="AlphaFoldDB" id="A0A1I7XHF7"/>
<proteinExistence type="predicted"/>
<sequence>MGSGEERSIVRIEYPNRETREAAGTGRDIASPVTLLQSVLERVLAASGAPFRVKEKISGKTFLAQLKPIDDALKRNVDIHNSMDHENIEQFYQVLQDKQLALIVYENFLWNKVNQLTRLVTYNHVN</sequence>
<keyword evidence="1" id="KW-1185">Reference proteome</keyword>
<organism evidence="1 2">
    <name type="scientific">Heterorhabditis bacteriophora</name>
    <name type="common">Entomopathogenic nematode worm</name>
    <dbReference type="NCBI Taxonomy" id="37862"/>
    <lineage>
        <taxon>Eukaryota</taxon>
        <taxon>Metazoa</taxon>
        <taxon>Ecdysozoa</taxon>
        <taxon>Nematoda</taxon>
        <taxon>Chromadorea</taxon>
        <taxon>Rhabditida</taxon>
        <taxon>Rhabditina</taxon>
        <taxon>Rhabditomorpha</taxon>
        <taxon>Strongyloidea</taxon>
        <taxon>Heterorhabditidae</taxon>
        <taxon>Heterorhabditis</taxon>
    </lineage>
</organism>
<protein>
    <submittedName>
        <fullName evidence="2">Protein kinase domain-containing protein</fullName>
    </submittedName>
</protein>